<feature type="modified residue" description="Phosphohistidine" evidence="2">
    <location>
        <position position="51"/>
    </location>
</feature>
<name>A0A7C9ISS8_9RHOB</name>
<comment type="caution">
    <text evidence="4">The sequence shown here is derived from an EMBL/GenBank/DDBJ whole genome shotgun (WGS) entry which is preliminary data.</text>
</comment>
<evidence type="ECO:0000256" key="1">
    <source>
        <dbReference type="ARBA" id="ARBA00023012"/>
    </source>
</evidence>
<keyword evidence="2" id="KW-0597">Phosphoprotein</keyword>
<dbReference type="CDD" id="cd00088">
    <property type="entry name" value="HPT"/>
    <property type="match status" value="1"/>
</dbReference>
<sequence>MIDWARIEELKAEVGEDAVAEVVEIFFEEVDEAMAALGSAGTPDALADALHFLKGSAQNVGMSDVAGACAAQEVDVRAGRRTAVDLPAIQTALRSARTELIQRLP</sequence>
<dbReference type="AlphaFoldDB" id="A0A7C9ISS8"/>
<feature type="domain" description="HPt" evidence="3">
    <location>
        <begin position="11"/>
        <end position="105"/>
    </location>
</feature>
<organism evidence="4 5">
    <name type="scientific">Kangsaoukella pontilimi</name>
    <dbReference type="NCBI Taxonomy" id="2691042"/>
    <lineage>
        <taxon>Bacteria</taxon>
        <taxon>Pseudomonadati</taxon>
        <taxon>Pseudomonadota</taxon>
        <taxon>Alphaproteobacteria</taxon>
        <taxon>Rhodobacterales</taxon>
        <taxon>Paracoccaceae</taxon>
        <taxon>Kangsaoukella</taxon>
    </lineage>
</organism>
<dbReference type="InterPro" id="IPR036641">
    <property type="entry name" value="HPT_dom_sf"/>
</dbReference>
<gene>
    <name evidence="4" type="ORF">GQ651_10460</name>
</gene>
<dbReference type="PROSITE" id="PS50894">
    <property type="entry name" value="HPT"/>
    <property type="match status" value="1"/>
</dbReference>
<dbReference type="Pfam" id="PF01627">
    <property type="entry name" value="Hpt"/>
    <property type="match status" value="1"/>
</dbReference>
<protein>
    <recommendedName>
        <fullName evidence="3">HPt domain-containing protein</fullName>
    </recommendedName>
</protein>
<dbReference type="Proteomes" id="UP000480350">
    <property type="component" value="Unassembled WGS sequence"/>
</dbReference>
<proteinExistence type="predicted"/>
<keyword evidence="5" id="KW-1185">Reference proteome</keyword>
<reference evidence="4 5" key="2">
    <citation type="submission" date="2020-03" db="EMBL/GenBank/DDBJ databases">
        <title>Kangsaoukella pontilimi gen. nov., sp. nov., a new member of the family Rhodobacteraceae isolated from a tidal mudflat.</title>
        <authorList>
            <person name="Kim I.S."/>
        </authorList>
    </citation>
    <scope>NUCLEOTIDE SEQUENCE [LARGE SCALE GENOMIC DNA]</scope>
    <source>
        <strain evidence="4 5">GH1-50</strain>
    </source>
</reference>
<evidence type="ECO:0000256" key="2">
    <source>
        <dbReference type="PROSITE-ProRule" id="PRU00110"/>
    </source>
</evidence>
<dbReference type="Gene3D" id="1.20.120.160">
    <property type="entry name" value="HPT domain"/>
    <property type="match status" value="1"/>
</dbReference>
<evidence type="ECO:0000259" key="3">
    <source>
        <dbReference type="PROSITE" id="PS50894"/>
    </source>
</evidence>
<dbReference type="SUPFAM" id="SSF47226">
    <property type="entry name" value="Histidine-containing phosphotransfer domain, HPT domain"/>
    <property type="match status" value="1"/>
</dbReference>
<dbReference type="RefSeq" id="WP_160764203.1">
    <property type="nucleotide sequence ID" value="NZ_WUPT01000002.1"/>
</dbReference>
<dbReference type="GO" id="GO:0000160">
    <property type="term" value="P:phosphorelay signal transduction system"/>
    <property type="evidence" value="ECO:0007669"/>
    <property type="project" value="UniProtKB-KW"/>
</dbReference>
<dbReference type="GO" id="GO:0004672">
    <property type="term" value="F:protein kinase activity"/>
    <property type="evidence" value="ECO:0007669"/>
    <property type="project" value="UniProtKB-ARBA"/>
</dbReference>
<evidence type="ECO:0000313" key="5">
    <source>
        <dbReference type="Proteomes" id="UP000480350"/>
    </source>
</evidence>
<accession>A0A7C9ISS8</accession>
<dbReference type="EMBL" id="WUPT01000002">
    <property type="protein sequence ID" value="MXQ08265.1"/>
    <property type="molecule type" value="Genomic_DNA"/>
</dbReference>
<reference evidence="4 5" key="1">
    <citation type="submission" date="2019-12" db="EMBL/GenBank/DDBJ databases">
        <authorList>
            <person name="Lee S.D."/>
        </authorList>
    </citation>
    <scope>NUCLEOTIDE SEQUENCE [LARGE SCALE GENOMIC DNA]</scope>
    <source>
        <strain evidence="4 5">GH1-50</strain>
    </source>
</reference>
<evidence type="ECO:0000313" key="4">
    <source>
        <dbReference type="EMBL" id="MXQ08265.1"/>
    </source>
</evidence>
<dbReference type="InterPro" id="IPR008207">
    <property type="entry name" value="Sig_transdc_His_kin_Hpt_dom"/>
</dbReference>
<keyword evidence="1" id="KW-0902">Two-component regulatory system</keyword>